<dbReference type="EMBL" id="RKST01000030">
    <property type="protein sequence ID" value="RUM95790.1"/>
    <property type="molecule type" value="Genomic_DNA"/>
</dbReference>
<keyword evidence="5 6" id="KW-0472">Membrane</keyword>
<dbReference type="PANTHER" id="PTHR30482:SF10">
    <property type="entry name" value="HIGH-AFFINITY BRANCHED-CHAIN AMINO ACID TRANSPORT PROTEIN BRAE"/>
    <property type="match status" value="1"/>
</dbReference>
<name>A0A432V0U9_9HYPH</name>
<keyword evidence="3 6" id="KW-0812">Transmembrane</keyword>
<proteinExistence type="predicted"/>
<evidence type="ECO:0000256" key="1">
    <source>
        <dbReference type="ARBA" id="ARBA00004651"/>
    </source>
</evidence>
<dbReference type="Pfam" id="PF02653">
    <property type="entry name" value="BPD_transp_2"/>
    <property type="match status" value="1"/>
</dbReference>
<evidence type="ECO:0000256" key="4">
    <source>
        <dbReference type="ARBA" id="ARBA00022989"/>
    </source>
</evidence>
<dbReference type="PANTHER" id="PTHR30482">
    <property type="entry name" value="HIGH-AFFINITY BRANCHED-CHAIN AMINO ACID TRANSPORT SYSTEM PERMEASE"/>
    <property type="match status" value="1"/>
</dbReference>
<feature type="transmembrane region" description="Helical" evidence="6">
    <location>
        <begin position="115"/>
        <end position="138"/>
    </location>
</feature>
<dbReference type="InterPro" id="IPR043428">
    <property type="entry name" value="LivM-like"/>
</dbReference>
<feature type="transmembrane region" description="Helical" evidence="6">
    <location>
        <begin position="283"/>
        <end position="307"/>
    </location>
</feature>
<dbReference type="Proteomes" id="UP000281647">
    <property type="component" value="Unassembled WGS sequence"/>
</dbReference>
<evidence type="ECO:0000313" key="7">
    <source>
        <dbReference type="EMBL" id="RUM95790.1"/>
    </source>
</evidence>
<organism evidence="7 8">
    <name type="scientific">Borborobacter arsenicus</name>
    <dbReference type="NCBI Taxonomy" id="1851146"/>
    <lineage>
        <taxon>Bacteria</taxon>
        <taxon>Pseudomonadati</taxon>
        <taxon>Pseudomonadota</taxon>
        <taxon>Alphaproteobacteria</taxon>
        <taxon>Hyphomicrobiales</taxon>
        <taxon>Phyllobacteriaceae</taxon>
        <taxon>Borborobacter</taxon>
    </lineage>
</organism>
<sequence>MNRSLALLLGLAAIVVIAVLPVWIGPFYTRVAQLFFFSAALAIAWNILGGFSGYWSFGHTVFIGMGAFAAAHFVTQIGPIGSGPFSMVLPILFAGLLCGLFALVIAYPILRLRGIYFAIAMLGVGQVIGELVNNIRWFQGGVGVFLAAPAPGGMPPEDFFYYIFAALLVACLIISVVVRNSRFGYALLAVREDEDTAMMLGVATERYKILAFVLSATLVGILGAVYGYSVGYFTTYTVFRLDFSLNMIVFCLIGGIGTLFGPVIGTAVMLFLTQVLLSRFLDIHLLITGALVVAIILLVPGGILGALKQKFAGRAAVRKSVEA</sequence>
<protein>
    <submittedName>
        <fullName evidence="7">Branched-chain amino acid ABC transporter permease</fullName>
    </submittedName>
</protein>
<dbReference type="RefSeq" id="WP_128625463.1">
    <property type="nucleotide sequence ID" value="NZ_ML133514.1"/>
</dbReference>
<dbReference type="GO" id="GO:0005886">
    <property type="term" value="C:plasma membrane"/>
    <property type="evidence" value="ECO:0007669"/>
    <property type="project" value="UniProtKB-SubCell"/>
</dbReference>
<feature type="transmembrane region" description="Helical" evidence="6">
    <location>
        <begin position="54"/>
        <end position="75"/>
    </location>
</feature>
<reference evidence="7 8" key="1">
    <citation type="submission" date="2018-11" db="EMBL/GenBank/DDBJ databases">
        <title>Pseudaminobacter arsenicus sp. nov., an arsenic-resistant bacterium isolated from arsenic-rich aquifers.</title>
        <authorList>
            <person name="Mu Y."/>
        </authorList>
    </citation>
    <scope>NUCLEOTIDE SEQUENCE [LARGE SCALE GENOMIC DNA]</scope>
    <source>
        <strain evidence="7 8">CB3</strain>
    </source>
</reference>
<evidence type="ECO:0000313" key="8">
    <source>
        <dbReference type="Proteomes" id="UP000281647"/>
    </source>
</evidence>
<accession>A0A432V0U9</accession>
<comment type="caution">
    <text evidence="7">The sequence shown here is derived from an EMBL/GenBank/DDBJ whole genome shotgun (WGS) entry which is preliminary data.</text>
</comment>
<evidence type="ECO:0000256" key="6">
    <source>
        <dbReference type="SAM" id="Phobius"/>
    </source>
</evidence>
<keyword evidence="8" id="KW-1185">Reference proteome</keyword>
<feature type="transmembrane region" description="Helical" evidence="6">
    <location>
        <begin position="159"/>
        <end position="178"/>
    </location>
</feature>
<dbReference type="CDD" id="cd06581">
    <property type="entry name" value="TM_PBP1_LivM_like"/>
    <property type="match status" value="1"/>
</dbReference>
<feature type="transmembrane region" description="Helical" evidence="6">
    <location>
        <begin position="209"/>
        <end position="233"/>
    </location>
</feature>
<evidence type="ECO:0000256" key="3">
    <source>
        <dbReference type="ARBA" id="ARBA00022692"/>
    </source>
</evidence>
<feature type="transmembrane region" description="Helical" evidence="6">
    <location>
        <begin position="245"/>
        <end position="271"/>
    </location>
</feature>
<gene>
    <name evidence="7" type="ORF">EET67_21085</name>
</gene>
<keyword evidence="2" id="KW-1003">Cell membrane</keyword>
<keyword evidence="4 6" id="KW-1133">Transmembrane helix</keyword>
<feature type="transmembrane region" description="Helical" evidence="6">
    <location>
        <begin position="6"/>
        <end position="24"/>
    </location>
</feature>
<feature type="transmembrane region" description="Helical" evidence="6">
    <location>
        <begin position="87"/>
        <end position="109"/>
    </location>
</feature>
<dbReference type="GO" id="GO:0015658">
    <property type="term" value="F:branched-chain amino acid transmembrane transporter activity"/>
    <property type="evidence" value="ECO:0007669"/>
    <property type="project" value="InterPro"/>
</dbReference>
<evidence type="ECO:0000256" key="5">
    <source>
        <dbReference type="ARBA" id="ARBA00023136"/>
    </source>
</evidence>
<dbReference type="OrthoDB" id="9804361at2"/>
<evidence type="ECO:0000256" key="2">
    <source>
        <dbReference type="ARBA" id="ARBA00022475"/>
    </source>
</evidence>
<dbReference type="AlphaFoldDB" id="A0A432V0U9"/>
<comment type="subcellular location">
    <subcellularLocation>
        <location evidence="1">Cell membrane</location>
        <topology evidence="1">Multi-pass membrane protein</topology>
    </subcellularLocation>
</comment>
<dbReference type="InterPro" id="IPR001851">
    <property type="entry name" value="ABC_transp_permease"/>
</dbReference>
<feature type="transmembrane region" description="Helical" evidence="6">
    <location>
        <begin position="31"/>
        <end position="48"/>
    </location>
</feature>